<accession>A0AAX6GRZ9</accession>
<dbReference type="GO" id="GO:0000781">
    <property type="term" value="C:chromosome, telomeric region"/>
    <property type="evidence" value="ECO:0007669"/>
    <property type="project" value="UniProtKB-SubCell"/>
</dbReference>
<sequence>MPSTIPSVPSPLRSRQFRKAVTKLATQFCEKMRDISSVWAPPIYRRLISSDKKERDMAERCLLKTKSVLYPPSFVLSKAVKSDLEKKLLPCMLHMLLDHQQKVHMIRAWGSYVFLLDSSLLKNRHLINEMLKIPEKTFTDPCPQVQIASLVAWEHLINALLPAQEIEIEISYCDQVTDLLRRIKVLLMPLKGIILSNCDISVRLLALETWQYLLYKLGLSVNHPSVIMASFWPIVEAVFSRGPGIIRSISLWTSCLDLLDDYIMSKVRSGEMEQSAEKFPFSMVDKPTSDVPSINSKGSSKEVPIKWLPWKISHLDFLLKIVRVILSQGFVATVSPENRKFAFSSSLRIFRSVLQGVQVELKKLSTHYDDIQFCLSIIIKFTKEACEDIVSKQCADQFDDFLRSALQFVEAVKEKLDSSILASPLYPVSLDLKYIKDMQSSDKTLSLMIEPFPVGSLLYMDKVSPMVYTTLLHLCLIADCIESLPMPETDDTLRAMQNSNLLVFSVNPLVNLQASVSFMYMQLGKSVNGKFCWLLMWRIIANGLRDVINSGFSFSKNETDGDRTKLVYWFLCYPFVMLLHPVALVPENVSSCSDVCLVSSCRDIELDRVVEVWESLLDSFICSSQNKYSSLNHHAECMSQILISVVDENSDFMMQYYTESSLGKSQNIDLLSVFGDLVICILKHTSILDAATSGSEIFSQEGYSQYRCSPITNCLRLAARFMELAVKVVQKSPQADHAVVCRFYASMTCFVGHIGSKQDILLLMESISNPLVQWLSFFASISGEMQQKSSIIYQLHCLWTQILDCLRRCQPPIIFDSLFLEEQASLLQASLAHSHHPISDSTIGFWNATYGQDVNLQYPQCLCPVLDKLSRSGRMSLQKGNSVSSLSWGSPATKVTGLSKKRMPAVEGSDSSRVGVDIVTADWRTKMSKMAEHPRKKGVESKHICCNGEYEYFKGKQELKKADYILEMLRKPT</sequence>
<dbReference type="PANTHER" id="PTHR22928:SF3">
    <property type="entry name" value="TELOMERE-ASSOCIATED PROTEIN RIF1"/>
    <property type="match status" value="1"/>
</dbReference>
<keyword evidence="6" id="KW-0131">Cell cycle</keyword>
<keyword evidence="3" id="KW-0158">Chromosome</keyword>
<name>A0AAX6GRZ9_IRIPA</name>
<evidence type="ECO:0000259" key="7">
    <source>
        <dbReference type="Pfam" id="PF12231"/>
    </source>
</evidence>
<dbReference type="PANTHER" id="PTHR22928">
    <property type="entry name" value="TELOMERE-ASSOCIATED PROTEIN RIF1"/>
    <property type="match status" value="1"/>
</dbReference>
<dbReference type="EMBL" id="JANAVB010016800">
    <property type="protein sequence ID" value="KAJ6831334.1"/>
    <property type="molecule type" value="Genomic_DNA"/>
</dbReference>
<reference evidence="8" key="2">
    <citation type="submission" date="2023-04" db="EMBL/GenBank/DDBJ databases">
        <authorList>
            <person name="Bruccoleri R.E."/>
            <person name="Oakeley E.J."/>
            <person name="Faust A.-M."/>
            <person name="Dessus-Babus S."/>
            <person name="Altorfer M."/>
            <person name="Burckhardt D."/>
            <person name="Oertli M."/>
            <person name="Naumann U."/>
            <person name="Petersen F."/>
            <person name="Wong J."/>
        </authorList>
    </citation>
    <scope>NUCLEOTIDE SEQUENCE</scope>
    <source>
        <strain evidence="8">GSM-AAB239-AS_SAM_17_03QT</strain>
        <tissue evidence="8">Leaf</tissue>
    </source>
</reference>
<gene>
    <name evidence="8" type="ORF">M6B38_349500</name>
</gene>
<evidence type="ECO:0000256" key="6">
    <source>
        <dbReference type="ARBA" id="ARBA00023306"/>
    </source>
</evidence>
<evidence type="ECO:0000256" key="2">
    <source>
        <dbReference type="ARBA" id="ARBA00004574"/>
    </source>
</evidence>
<dbReference type="InterPro" id="IPR022031">
    <property type="entry name" value="Rif1_N"/>
</dbReference>
<feature type="domain" description="Telomere-associated protein Rif1 N-terminal" evidence="7">
    <location>
        <begin position="21"/>
        <end position="165"/>
    </location>
</feature>
<reference evidence="8" key="1">
    <citation type="journal article" date="2023" name="GigaByte">
        <title>Genome assembly of the bearded iris, Iris pallida Lam.</title>
        <authorList>
            <person name="Bruccoleri R.E."/>
            <person name="Oakeley E.J."/>
            <person name="Faust A.M.E."/>
            <person name="Altorfer M."/>
            <person name="Dessus-Babus S."/>
            <person name="Burckhardt D."/>
            <person name="Oertli M."/>
            <person name="Naumann U."/>
            <person name="Petersen F."/>
            <person name="Wong J."/>
        </authorList>
    </citation>
    <scope>NUCLEOTIDE SEQUENCE</scope>
    <source>
        <strain evidence="8">GSM-AAB239-AS_SAM_17_03QT</strain>
    </source>
</reference>
<evidence type="ECO:0000256" key="4">
    <source>
        <dbReference type="ARBA" id="ARBA00022895"/>
    </source>
</evidence>
<keyword evidence="4" id="KW-0779">Telomere</keyword>
<evidence type="ECO:0000256" key="5">
    <source>
        <dbReference type="ARBA" id="ARBA00023242"/>
    </source>
</evidence>
<evidence type="ECO:0000256" key="3">
    <source>
        <dbReference type="ARBA" id="ARBA00022454"/>
    </source>
</evidence>
<evidence type="ECO:0000313" key="9">
    <source>
        <dbReference type="Proteomes" id="UP001140949"/>
    </source>
</evidence>
<comment type="subcellular location">
    <subcellularLocation>
        <location evidence="2">Chromosome</location>
        <location evidence="2">Telomere</location>
    </subcellularLocation>
    <subcellularLocation>
        <location evidence="1">Nucleus</location>
    </subcellularLocation>
</comment>
<proteinExistence type="predicted"/>
<keyword evidence="5" id="KW-0539">Nucleus</keyword>
<dbReference type="GO" id="GO:0005634">
    <property type="term" value="C:nucleus"/>
    <property type="evidence" value="ECO:0007669"/>
    <property type="project" value="UniProtKB-SubCell"/>
</dbReference>
<comment type="caution">
    <text evidence="8">The sequence shown here is derived from an EMBL/GenBank/DDBJ whole genome shotgun (WGS) entry which is preliminary data.</text>
</comment>
<keyword evidence="9" id="KW-1185">Reference proteome</keyword>
<dbReference type="GO" id="GO:0000723">
    <property type="term" value="P:telomere maintenance"/>
    <property type="evidence" value="ECO:0007669"/>
    <property type="project" value="TreeGrafter"/>
</dbReference>
<evidence type="ECO:0000256" key="1">
    <source>
        <dbReference type="ARBA" id="ARBA00004123"/>
    </source>
</evidence>
<organism evidence="8 9">
    <name type="scientific">Iris pallida</name>
    <name type="common">Sweet iris</name>
    <dbReference type="NCBI Taxonomy" id="29817"/>
    <lineage>
        <taxon>Eukaryota</taxon>
        <taxon>Viridiplantae</taxon>
        <taxon>Streptophyta</taxon>
        <taxon>Embryophyta</taxon>
        <taxon>Tracheophyta</taxon>
        <taxon>Spermatophyta</taxon>
        <taxon>Magnoliopsida</taxon>
        <taxon>Liliopsida</taxon>
        <taxon>Asparagales</taxon>
        <taxon>Iridaceae</taxon>
        <taxon>Iridoideae</taxon>
        <taxon>Irideae</taxon>
        <taxon>Iris</taxon>
    </lineage>
</organism>
<evidence type="ECO:0000313" key="8">
    <source>
        <dbReference type="EMBL" id="KAJ6831334.1"/>
    </source>
</evidence>
<dbReference type="Pfam" id="PF12231">
    <property type="entry name" value="Rif1_N"/>
    <property type="match status" value="1"/>
</dbReference>
<dbReference type="AlphaFoldDB" id="A0AAX6GRZ9"/>
<protein>
    <recommendedName>
        <fullName evidence="7">Telomere-associated protein Rif1 N-terminal domain-containing protein</fullName>
    </recommendedName>
</protein>
<dbReference type="Proteomes" id="UP001140949">
    <property type="component" value="Unassembled WGS sequence"/>
</dbReference>